<protein>
    <submittedName>
        <fullName evidence="1">Uncharacterized protein</fullName>
    </submittedName>
</protein>
<dbReference type="AlphaFoldDB" id="A0A6A3BV79"/>
<gene>
    <name evidence="1" type="ORF">F3Y22_tig00018474pilonHSYRG00020</name>
</gene>
<reference evidence="1" key="1">
    <citation type="submission" date="2019-09" db="EMBL/GenBank/DDBJ databases">
        <title>Draft genome information of white flower Hibiscus syriacus.</title>
        <authorList>
            <person name="Kim Y.-M."/>
        </authorList>
    </citation>
    <scope>NUCLEOTIDE SEQUENCE [LARGE SCALE GENOMIC DNA]</scope>
    <source>
        <strain evidence="1">YM2019G1</strain>
    </source>
</reference>
<comment type="caution">
    <text evidence="1">The sequence shown here is derived from an EMBL/GenBank/DDBJ whole genome shotgun (WGS) entry which is preliminary data.</text>
</comment>
<evidence type="ECO:0000313" key="2">
    <source>
        <dbReference type="Proteomes" id="UP000436088"/>
    </source>
</evidence>
<dbReference type="EMBL" id="VEPZ02000685">
    <property type="protein sequence ID" value="KAE8720736.1"/>
    <property type="molecule type" value="Genomic_DNA"/>
</dbReference>
<organism evidence="1 2">
    <name type="scientific">Hibiscus syriacus</name>
    <name type="common">Rose of Sharon</name>
    <dbReference type="NCBI Taxonomy" id="106335"/>
    <lineage>
        <taxon>Eukaryota</taxon>
        <taxon>Viridiplantae</taxon>
        <taxon>Streptophyta</taxon>
        <taxon>Embryophyta</taxon>
        <taxon>Tracheophyta</taxon>
        <taxon>Spermatophyta</taxon>
        <taxon>Magnoliopsida</taxon>
        <taxon>eudicotyledons</taxon>
        <taxon>Gunneridae</taxon>
        <taxon>Pentapetalae</taxon>
        <taxon>rosids</taxon>
        <taxon>malvids</taxon>
        <taxon>Malvales</taxon>
        <taxon>Malvaceae</taxon>
        <taxon>Malvoideae</taxon>
        <taxon>Hibiscus</taxon>
    </lineage>
</organism>
<proteinExistence type="predicted"/>
<sequence>MMKQFVIHKNAIGISREEMQSSIPMSVMVTDRGETMVCPKPRRLSLLNTSFNDHPAKAKKWQIVLCFSVIKGEFCDSKPGSDVLDMVLTKGDCGLEETPTQVASPPPFFCGSPPSRVANPLIQDSRFGDEKFTTSLISLSLIPPPLGLSSSPSSGSRKGGRVRASFGNKPAVRVEGFDCAEIAASLHWLRNKKST</sequence>
<dbReference type="PANTHER" id="PTHR33384">
    <property type="entry name" value="EXPRESSED PROTEIN"/>
    <property type="match status" value="1"/>
</dbReference>
<evidence type="ECO:0000313" key="1">
    <source>
        <dbReference type="EMBL" id="KAE8720736.1"/>
    </source>
</evidence>
<name>A0A6A3BV79_HIBSY</name>
<dbReference type="PANTHER" id="PTHR33384:SF1">
    <property type="entry name" value="EXPRESSED PROTEIN"/>
    <property type="match status" value="1"/>
</dbReference>
<dbReference type="Proteomes" id="UP000436088">
    <property type="component" value="Unassembled WGS sequence"/>
</dbReference>
<keyword evidence="2" id="KW-1185">Reference proteome</keyword>
<accession>A0A6A3BV79</accession>